<comment type="caution">
    <text evidence="1">The sequence shown here is derived from an EMBL/GenBank/DDBJ whole genome shotgun (WGS) entry which is preliminary data.</text>
</comment>
<evidence type="ECO:0000313" key="1">
    <source>
        <dbReference type="EMBL" id="RDX81867.1"/>
    </source>
</evidence>
<reference evidence="1" key="1">
    <citation type="submission" date="2018-05" db="EMBL/GenBank/DDBJ databases">
        <title>Draft genome of Mucuna pruriens seed.</title>
        <authorList>
            <person name="Nnadi N.E."/>
            <person name="Vos R."/>
            <person name="Hasami M.H."/>
            <person name="Devisetty U.K."/>
            <person name="Aguiy J.C."/>
        </authorList>
    </citation>
    <scope>NUCLEOTIDE SEQUENCE [LARGE SCALE GENOMIC DNA]</scope>
    <source>
        <strain evidence="1">JCA_2017</strain>
    </source>
</reference>
<organism evidence="1 2">
    <name type="scientific">Mucuna pruriens</name>
    <name type="common">Velvet bean</name>
    <name type="synonym">Dolichos pruriens</name>
    <dbReference type="NCBI Taxonomy" id="157652"/>
    <lineage>
        <taxon>Eukaryota</taxon>
        <taxon>Viridiplantae</taxon>
        <taxon>Streptophyta</taxon>
        <taxon>Embryophyta</taxon>
        <taxon>Tracheophyta</taxon>
        <taxon>Spermatophyta</taxon>
        <taxon>Magnoliopsida</taxon>
        <taxon>eudicotyledons</taxon>
        <taxon>Gunneridae</taxon>
        <taxon>Pentapetalae</taxon>
        <taxon>rosids</taxon>
        <taxon>fabids</taxon>
        <taxon>Fabales</taxon>
        <taxon>Fabaceae</taxon>
        <taxon>Papilionoideae</taxon>
        <taxon>50 kb inversion clade</taxon>
        <taxon>NPAAA clade</taxon>
        <taxon>indigoferoid/millettioid clade</taxon>
        <taxon>Phaseoleae</taxon>
        <taxon>Mucuna</taxon>
    </lineage>
</organism>
<accession>A0A371FU39</accession>
<dbReference type="Proteomes" id="UP000257109">
    <property type="component" value="Unassembled WGS sequence"/>
</dbReference>
<dbReference type="PANTHER" id="PTHR11439">
    <property type="entry name" value="GAG-POL-RELATED RETROTRANSPOSON"/>
    <property type="match status" value="1"/>
</dbReference>
<dbReference type="AlphaFoldDB" id="A0A371FU39"/>
<evidence type="ECO:0000313" key="2">
    <source>
        <dbReference type="Proteomes" id="UP000257109"/>
    </source>
</evidence>
<name>A0A371FU39_MUCPR</name>
<dbReference type="PANTHER" id="PTHR11439:SF440">
    <property type="entry name" value="INTEGRASE CATALYTIC DOMAIN-CONTAINING PROTEIN"/>
    <property type="match status" value="1"/>
</dbReference>
<feature type="non-terminal residue" evidence="1">
    <location>
        <position position="1"/>
    </location>
</feature>
<dbReference type="OrthoDB" id="114564at2759"/>
<protein>
    <submittedName>
        <fullName evidence="1">Copia protein</fullName>
    </submittedName>
</protein>
<gene>
    <name evidence="1" type="primary">GIP</name>
    <name evidence="1" type="ORF">CR513_37403</name>
</gene>
<proteinExistence type="predicted"/>
<keyword evidence="2" id="KW-1185">Reference proteome</keyword>
<dbReference type="EMBL" id="QJKJ01007807">
    <property type="protein sequence ID" value="RDX81867.1"/>
    <property type="molecule type" value="Genomic_DNA"/>
</dbReference>
<dbReference type="CDD" id="cd09272">
    <property type="entry name" value="RNase_HI_RT_Ty1"/>
    <property type="match status" value="1"/>
</dbReference>
<sequence length="203" mass="23332">MDRLRAFINSTSKSLGSCGFTMKVSKEQLITVANGDHVPIGESYLEVESIIESLRFPTKVLIESLPVPTQDVQEVTKPTLVLENLEEVYMEIPTGFYSHNEKNKELGKLKYFLGIEVAYSKQDYAESVVDRRFILGYCMFMGENLVTWRSKKQNVVTRSSVEAEFRVMAHNIYKGLWMKIILDDLKVKYEGPIKLFCDIFYCA</sequence>